<name>A0ACD1DYM8_9BACT</name>
<dbReference type="Proteomes" id="UP000682204">
    <property type="component" value="Chromosome"/>
</dbReference>
<proteinExistence type="predicted"/>
<organism evidence="1 2">
    <name type="scientific">Aminirod propionatiphilus</name>
    <dbReference type="NCBI Taxonomy" id="3415223"/>
    <lineage>
        <taxon>Bacteria</taxon>
        <taxon>Thermotogati</taxon>
        <taxon>Synergistota</taxon>
        <taxon>Synergistia</taxon>
        <taxon>Synergistales</taxon>
        <taxon>Aminiphilaceae</taxon>
        <taxon>Aminirod</taxon>
    </lineage>
</organism>
<dbReference type="EMBL" id="CP074691">
    <property type="protein sequence ID" value="QVL37244.1"/>
    <property type="molecule type" value="Genomic_DNA"/>
</dbReference>
<reference evidence="1" key="1">
    <citation type="submission" date="2021-05" db="EMBL/GenBank/DDBJ databases">
        <title>An isolated secondary fermenter in methanogenic hydrocarbon-degrading communities.</title>
        <authorList>
            <person name="Liu Y.-F."/>
            <person name="Liu Z.-l."/>
        </authorList>
    </citation>
    <scope>NUCLEOTIDE SEQUENCE</scope>
    <source>
        <strain evidence="1">L-13</strain>
    </source>
</reference>
<accession>A0ACD1DYM8</accession>
<evidence type="ECO:0000313" key="2">
    <source>
        <dbReference type="Proteomes" id="UP000682204"/>
    </source>
</evidence>
<keyword evidence="2" id="KW-1185">Reference proteome</keyword>
<protein>
    <submittedName>
        <fullName evidence="1">Glutamate-1-semialdehyde 2,1-aminomutase</fullName>
        <ecNumber evidence="1">5.4.3.8</ecNumber>
    </submittedName>
</protein>
<sequence length="429" mass="45396">MNNIEAFERATSVLVGGVDSPVRAWKGVGGTPLSFVGGRGAYLEDVEGKRYVDYVGSWGPLIVGHSHPQVVRAICERAQRGISFGAPSPLETELAETIRRTFPSMEKIRFVTSGTEATMTALRLARGATGRSLVVKFAGCYHGHHDGMLVSSGSGSLTLGQPDSAGVPQEVARCTAVVPYNDREAVKALFNEKGQDIAAVIVEPWAGNMGLVPPLPGFLEELRNLTAGHGALLIFDEVITGFRPSEGGVQQKAAIRPDLTCLGKIIGGGLPVGAVGGRAEVMDQLAPLGPVYQAGTLAGNPLAMAAGLATLEILASPGIREKLEDQATFFAQGLAEAARSCNLPLSVTRLGSVLGLFFSSSVPRNLDEVRATEGSLYPLFFHAMARRGHLFAPSPFEATFVSLAHDRSILENTLGAALEVFPELAERRR</sequence>
<evidence type="ECO:0000313" key="1">
    <source>
        <dbReference type="EMBL" id="QVL37244.1"/>
    </source>
</evidence>
<dbReference type="EC" id="5.4.3.8" evidence="1"/>
<keyword evidence="1" id="KW-0413">Isomerase</keyword>
<gene>
    <name evidence="1" type="primary">hemL</name>
    <name evidence="1" type="ORF">KIH16_05700</name>
</gene>